<dbReference type="InterPro" id="IPR019888">
    <property type="entry name" value="Tscrpt_reg_AsnC-like"/>
</dbReference>
<reference evidence="2" key="1">
    <citation type="submission" date="2020-08" db="EMBL/GenBank/DDBJ databases">
        <title>Genome public.</title>
        <authorList>
            <person name="Liu C."/>
            <person name="Sun Q."/>
        </authorList>
    </citation>
    <scope>NUCLEOTIDE SEQUENCE</scope>
    <source>
        <strain evidence="2">NSJ-31</strain>
    </source>
</reference>
<proteinExistence type="predicted"/>
<dbReference type="Proteomes" id="UP000653127">
    <property type="component" value="Unassembled WGS sequence"/>
</dbReference>
<dbReference type="SUPFAM" id="SSF54909">
    <property type="entry name" value="Dimeric alpha+beta barrel"/>
    <property type="match status" value="1"/>
</dbReference>
<dbReference type="Pfam" id="PF01037">
    <property type="entry name" value="AsnC_trans_reg"/>
    <property type="match status" value="1"/>
</dbReference>
<dbReference type="RefSeq" id="WP_249282432.1">
    <property type="nucleotide sequence ID" value="NZ_JACRST010000004.1"/>
</dbReference>
<dbReference type="AlphaFoldDB" id="A0A926DZF3"/>
<dbReference type="InterPro" id="IPR036390">
    <property type="entry name" value="WH_DNA-bd_sf"/>
</dbReference>
<dbReference type="PANTHER" id="PTHR43413">
    <property type="entry name" value="TRANSCRIPTIONAL REGULATOR, ASNC FAMILY"/>
    <property type="match status" value="1"/>
</dbReference>
<name>A0A926DZF3_9FIRM</name>
<gene>
    <name evidence="2" type="ORF">H8711_04950</name>
</gene>
<sequence length="159" mass="17898">MDKLLTLLEDNARMPNEQLAVMLGKSEEEVAAAIAGYEKDGVIHGYKTLIDWEKAGRDLVTARIEIRVSPKKDRGFEEIAETIMEFDEVETVYLMSGGYDLALTVTGKTFKDVALFVAHKLSPLDSVLSTATHFVLRKYKERGFRVVGEERDERSVTLL</sequence>
<dbReference type="Gene3D" id="3.30.70.920">
    <property type="match status" value="1"/>
</dbReference>
<dbReference type="InterPro" id="IPR011008">
    <property type="entry name" value="Dimeric_a/b-barrel"/>
</dbReference>
<protein>
    <submittedName>
        <fullName evidence="2">Lrp/AsnC family transcriptional regulator</fullName>
    </submittedName>
</protein>
<organism evidence="2 3">
    <name type="scientific">Ligaoa zhengdingensis</name>
    <dbReference type="NCBI Taxonomy" id="2763658"/>
    <lineage>
        <taxon>Bacteria</taxon>
        <taxon>Bacillati</taxon>
        <taxon>Bacillota</taxon>
        <taxon>Clostridia</taxon>
        <taxon>Eubacteriales</taxon>
        <taxon>Oscillospiraceae</taxon>
        <taxon>Ligaoa</taxon>
    </lineage>
</organism>
<comment type="caution">
    <text evidence="2">The sequence shown here is derived from an EMBL/GenBank/DDBJ whole genome shotgun (WGS) entry which is preliminary data.</text>
</comment>
<dbReference type="InterPro" id="IPR050684">
    <property type="entry name" value="HTH-Siroheme_Decarb"/>
</dbReference>
<evidence type="ECO:0000313" key="3">
    <source>
        <dbReference type="Proteomes" id="UP000653127"/>
    </source>
</evidence>
<feature type="domain" description="Transcription regulator AsnC/Lrp ligand binding" evidence="1">
    <location>
        <begin position="64"/>
        <end position="137"/>
    </location>
</feature>
<dbReference type="InterPro" id="IPR036388">
    <property type="entry name" value="WH-like_DNA-bd_sf"/>
</dbReference>
<evidence type="ECO:0000259" key="1">
    <source>
        <dbReference type="Pfam" id="PF01037"/>
    </source>
</evidence>
<dbReference type="SMART" id="SM00344">
    <property type="entry name" value="HTH_ASNC"/>
    <property type="match status" value="1"/>
</dbReference>
<dbReference type="EMBL" id="JACRST010000004">
    <property type="protein sequence ID" value="MBC8546284.1"/>
    <property type="molecule type" value="Genomic_DNA"/>
</dbReference>
<accession>A0A926DZF3</accession>
<dbReference type="PANTHER" id="PTHR43413:SF7">
    <property type="entry name" value="HTH-TYPE TRANSCRIPTIONAL REGULATOR PTR2"/>
    <property type="match status" value="1"/>
</dbReference>
<keyword evidence="3" id="KW-1185">Reference proteome</keyword>
<evidence type="ECO:0000313" key="2">
    <source>
        <dbReference type="EMBL" id="MBC8546284.1"/>
    </source>
</evidence>
<dbReference type="Gene3D" id="1.10.10.10">
    <property type="entry name" value="Winged helix-like DNA-binding domain superfamily/Winged helix DNA-binding domain"/>
    <property type="match status" value="1"/>
</dbReference>
<dbReference type="InterPro" id="IPR019887">
    <property type="entry name" value="Tscrpt_reg_AsnC/Lrp_C"/>
</dbReference>
<dbReference type="SUPFAM" id="SSF46785">
    <property type="entry name" value="Winged helix' DNA-binding domain"/>
    <property type="match status" value="1"/>
</dbReference>